<evidence type="ECO:0000313" key="10">
    <source>
        <dbReference type="Proteomes" id="UP000830167"/>
    </source>
</evidence>
<dbReference type="PANTHER" id="PTHR40074">
    <property type="entry name" value="O-ACETYLTRANSFERASE WECH"/>
    <property type="match status" value="1"/>
</dbReference>
<dbReference type="PANTHER" id="PTHR40074:SF2">
    <property type="entry name" value="O-ACETYLTRANSFERASE WECH"/>
    <property type="match status" value="1"/>
</dbReference>
<dbReference type="GO" id="GO:0016746">
    <property type="term" value="F:acyltransferase activity"/>
    <property type="evidence" value="ECO:0007669"/>
    <property type="project" value="UniProtKB-KW"/>
</dbReference>
<feature type="transmembrane region" description="Helical" evidence="7">
    <location>
        <begin position="337"/>
        <end position="359"/>
    </location>
</feature>
<dbReference type="EMBL" id="CP089291">
    <property type="protein sequence ID" value="UOF91297.1"/>
    <property type="molecule type" value="Genomic_DNA"/>
</dbReference>
<feature type="transmembrane region" description="Helical" evidence="7">
    <location>
        <begin position="91"/>
        <end position="113"/>
    </location>
</feature>
<keyword evidence="3" id="KW-1003">Cell membrane</keyword>
<evidence type="ECO:0000256" key="6">
    <source>
        <dbReference type="ARBA" id="ARBA00023136"/>
    </source>
</evidence>
<feature type="transmembrane region" description="Helical" evidence="7">
    <location>
        <begin position="53"/>
        <end position="71"/>
    </location>
</feature>
<accession>A0ABY4CPC5</accession>
<feature type="transmembrane region" description="Helical" evidence="7">
    <location>
        <begin position="237"/>
        <end position="254"/>
    </location>
</feature>
<feature type="transmembrane region" description="Helical" evidence="7">
    <location>
        <begin position="274"/>
        <end position="293"/>
    </location>
</feature>
<feature type="domain" description="Acyltransferase 3" evidence="8">
    <location>
        <begin position="8"/>
        <end position="360"/>
    </location>
</feature>
<keyword evidence="6 7" id="KW-0472">Membrane</keyword>
<feature type="transmembrane region" description="Helical" evidence="7">
    <location>
        <begin position="12"/>
        <end position="33"/>
    </location>
</feature>
<gene>
    <name evidence="9" type="ORF">LSG31_03300</name>
</gene>
<dbReference type="InterPro" id="IPR002656">
    <property type="entry name" value="Acyl_transf_3_dom"/>
</dbReference>
<protein>
    <submittedName>
        <fullName evidence="9">Acyltransferase</fullName>
    </submittedName>
</protein>
<keyword evidence="4 7" id="KW-0812">Transmembrane</keyword>
<evidence type="ECO:0000256" key="4">
    <source>
        <dbReference type="ARBA" id="ARBA00022692"/>
    </source>
</evidence>
<dbReference type="Proteomes" id="UP000830167">
    <property type="component" value="Chromosome"/>
</dbReference>
<feature type="transmembrane region" description="Helical" evidence="7">
    <location>
        <begin position="305"/>
        <end position="325"/>
    </location>
</feature>
<reference evidence="9" key="1">
    <citation type="submission" date="2021-12" db="EMBL/GenBank/DDBJ databases">
        <title>Alicyclobacillaceae gen. nov., sp. nov., isolated from chalcocite enrichment system.</title>
        <authorList>
            <person name="Jiang Z."/>
        </authorList>
    </citation>
    <scope>NUCLEOTIDE SEQUENCE</scope>
    <source>
        <strain evidence="9">MYW30-H2</strain>
    </source>
</reference>
<feature type="transmembrane region" description="Helical" evidence="7">
    <location>
        <begin position="207"/>
        <end position="225"/>
    </location>
</feature>
<evidence type="ECO:0000256" key="3">
    <source>
        <dbReference type="ARBA" id="ARBA00022475"/>
    </source>
</evidence>
<keyword evidence="9" id="KW-0808">Transferase</keyword>
<evidence type="ECO:0000259" key="8">
    <source>
        <dbReference type="Pfam" id="PF01757"/>
    </source>
</evidence>
<keyword evidence="10" id="KW-1185">Reference proteome</keyword>
<keyword evidence="9" id="KW-0012">Acyltransferase</keyword>
<evidence type="ECO:0000256" key="1">
    <source>
        <dbReference type="ARBA" id="ARBA00004651"/>
    </source>
</evidence>
<dbReference type="RefSeq" id="WP_347437986.1">
    <property type="nucleotide sequence ID" value="NZ_CP089291.1"/>
</dbReference>
<comment type="subcellular location">
    <subcellularLocation>
        <location evidence="1">Cell membrane</location>
        <topology evidence="1">Multi-pass membrane protein</topology>
    </subcellularLocation>
</comment>
<sequence>MARKEKIQELDVIRGLAFLAVVMQHTLGAYIRQPAVQTSESILLGMLFNISKFAVPAFVFVTGIVLFYNYFDSFSYITFIKKRAKEILVPYLLWTCIYELYSNGIPVVTMTWIKSFAKNIVLGREYYHLWFVVMIFQFYLVFPILSSIFRWFYRRITNVRRFVIVFGLLTVLFASYMWFVLNGIIGGQIHSTSYIFKFFARFIDRNFVSWLYYFLLGGIVGVSINKWREFIIQSINWNSFVFVFCFVWVGHDLLQGMSAGRVDLNYSTSLKPSMFFYSISEILIIYGISFVIIRKQSLIYSLLKWFGDYSYGAYLVHALVLIYAVKLTNYLLPAHAFLWKTFVAAGICSLAAVFFTYLISKMSYVSILAGSARKKKIVLVK</sequence>
<evidence type="ECO:0000256" key="2">
    <source>
        <dbReference type="ARBA" id="ARBA00007400"/>
    </source>
</evidence>
<comment type="similarity">
    <text evidence="2">Belongs to the acyltransferase 3 family.</text>
</comment>
<name>A0ABY4CPC5_9BACL</name>
<evidence type="ECO:0000256" key="5">
    <source>
        <dbReference type="ARBA" id="ARBA00022989"/>
    </source>
</evidence>
<organism evidence="9 10">
    <name type="scientific">Fodinisporobacter ferrooxydans</name>
    <dbReference type="NCBI Taxonomy" id="2901836"/>
    <lineage>
        <taxon>Bacteria</taxon>
        <taxon>Bacillati</taxon>
        <taxon>Bacillota</taxon>
        <taxon>Bacilli</taxon>
        <taxon>Bacillales</taxon>
        <taxon>Alicyclobacillaceae</taxon>
        <taxon>Fodinisporobacter</taxon>
    </lineage>
</organism>
<proteinExistence type="inferred from homology"/>
<evidence type="ECO:0000313" key="9">
    <source>
        <dbReference type="EMBL" id="UOF91297.1"/>
    </source>
</evidence>
<dbReference type="Pfam" id="PF01757">
    <property type="entry name" value="Acyl_transf_3"/>
    <property type="match status" value="1"/>
</dbReference>
<evidence type="ECO:0000256" key="7">
    <source>
        <dbReference type="SAM" id="Phobius"/>
    </source>
</evidence>
<keyword evidence="5 7" id="KW-1133">Transmembrane helix</keyword>
<feature type="transmembrane region" description="Helical" evidence="7">
    <location>
        <begin position="162"/>
        <end position="187"/>
    </location>
</feature>
<feature type="transmembrane region" description="Helical" evidence="7">
    <location>
        <begin position="128"/>
        <end position="153"/>
    </location>
</feature>